<dbReference type="RefSeq" id="WP_377379797.1">
    <property type="nucleotide sequence ID" value="NZ_JBHSSW010000017.1"/>
</dbReference>
<accession>A0ABW1SBL4</accession>
<name>A0ABW1SBL4_9PROT</name>
<proteinExistence type="predicted"/>
<evidence type="ECO:0000313" key="2">
    <source>
        <dbReference type="Proteomes" id="UP001596303"/>
    </source>
</evidence>
<sequence>MIWTVVVVVFVVCLLILYTGYVRREIDSAFVSQDAMLARFGGTIHDMRKRTNQLVSDHERLRQKVWKLEEDVLRLRKLQASMIQDEKPEEVSLRDKNVF</sequence>
<keyword evidence="2" id="KW-1185">Reference proteome</keyword>
<dbReference type="Proteomes" id="UP001596303">
    <property type="component" value="Unassembled WGS sequence"/>
</dbReference>
<evidence type="ECO:0000313" key="1">
    <source>
        <dbReference type="EMBL" id="MFC6199055.1"/>
    </source>
</evidence>
<gene>
    <name evidence="1" type="ORF">ACFQDM_13250</name>
</gene>
<organism evidence="1 2">
    <name type="scientific">Ponticaulis profundi</name>
    <dbReference type="NCBI Taxonomy" id="2665222"/>
    <lineage>
        <taxon>Bacteria</taxon>
        <taxon>Pseudomonadati</taxon>
        <taxon>Pseudomonadota</taxon>
        <taxon>Alphaproteobacteria</taxon>
        <taxon>Hyphomonadales</taxon>
        <taxon>Hyphomonadaceae</taxon>
        <taxon>Ponticaulis</taxon>
    </lineage>
</organism>
<reference evidence="2" key="1">
    <citation type="journal article" date="2019" name="Int. J. Syst. Evol. Microbiol.">
        <title>The Global Catalogue of Microorganisms (GCM) 10K type strain sequencing project: providing services to taxonomists for standard genome sequencing and annotation.</title>
        <authorList>
            <consortium name="The Broad Institute Genomics Platform"/>
            <consortium name="The Broad Institute Genome Sequencing Center for Infectious Disease"/>
            <person name="Wu L."/>
            <person name="Ma J."/>
        </authorList>
    </citation>
    <scope>NUCLEOTIDE SEQUENCE [LARGE SCALE GENOMIC DNA]</scope>
    <source>
        <strain evidence="2">CGMCC-1.15741</strain>
    </source>
</reference>
<protein>
    <submittedName>
        <fullName evidence="1">Uncharacterized protein</fullName>
    </submittedName>
</protein>
<dbReference type="EMBL" id="JBHSSW010000017">
    <property type="protein sequence ID" value="MFC6199055.1"/>
    <property type="molecule type" value="Genomic_DNA"/>
</dbReference>
<comment type="caution">
    <text evidence="1">The sequence shown here is derived from an EMBL/GenBank/DDBJ whole genome shotgun (WGS) entry which is preliminary data.</text>
</comment>